<feature type="transmembrane region" description="Helical" evidence="2">
    <location>
        <begin position="338"/>
        <end position="358"/>
    </location>
</feature>
<feature type="transmembrane region" description="Helical" evidence="2">
    <location>
        <begin position="199"/>
        <end position="221"/>
    </location>
</feature>
<keyword evidence="2" id="KW-1133">Transmembrane helix</keyword>
<dbReference type="GO" id="GO:0005886">
    <property type="term" value="C:plasma membrane"/>
    <property type="evidence" value="ECO:0007669"/>
    <property type="project" value="TreeGrafter"/>
</dbReference>
<feature type="transmembrane region" description="Helical" evidence="2">
    <location>
        <begin position="233"/>
        <end position="251"/>
    </location>
</feature>
<dbReference type="OrthoDB" id="188035at2759"/>
<dbReference type="PIRSF" id="PIRSF026166">
    <property type="entry name" value="UCP026166"/>
    <property type="match status" value="1"/>
</dbReference>
<keyword evidence="2" id="KW-0472">Membrane</keyword>
<reference evidence="4" key="1">
    <citation type="journal article" date="2017" name="Genome Biol.">
        <title>Comparative genomics reveals high biological diversity and specific adaptations in the industrially and medically important fungal genus Aspergillus.</title>
        <authorList>
            <person name="de Vries R.P."/>
            <person name="Riley R."/>
            <person name="Wiebenga A."/>
            <person name="Aguilar-Osorio G."/>
            <person name="Amillis S."/>
            <person name="Uchima C.A."/>
            <person name="Anderluh G."/>
            <person name="Asadollahi M."/>
            <person name="Askin M."/>
            <person name="Barry K."/>
            <person name="Battaglia E."/>
            <person name="Bayram O."/>
            <person name="Benocci T."/>
            <person name="Braus-Stromeyer S.A."/>
            <person name="Caldana C."/>
            <person name="Canovas D."/>
            <person name="Cerqueira G.C."/>
            <person name="Chen F."/>
            <person name="Chen W."/>
            <person name="Choi C."/>
            <person name="Clum A."/>
            <person name="Dos Santos R.A."/>
            <person name="Damasio A.R."/>
            <person name="Diallinas G."/>
            <person name="Emri T."/>
            <person name="Fekete E."/>
            <person name="Flipphi M."/>
            <person name="Freyberg S."/>
            <person name="Gallo A."/>
            <person name="Gournas C."/>
            <person name="Habgood R."/>
            <person name="Hainaut M."/>
            <person name="Harispe M.L."/>
            <person name="Henrissat B."/>
            <person name="Hilden K.S."/>
            <person name="Hope R."/>
            <person name="Hossain A."/>
            <person name="Karabika E."/>
            <person name="Karaffa L."/>
            <person name="Karanyi Z."/>
            <person name="Krasevec N."/>
            <person name="Kuo A."/>
            <person name="Kusch H."/>
            <person name="LaButti K."/>
            <person name="Lagendijk E.L."/>
            <person name="Lapidus A."/>
            <person name="Levasseur A."/>
            <person name="Lindquist E."/>
            <person name="Lipzen A."/>
            <person name="Logrieco A.F."/>
            <person name="MacCabe A."/>
            <person name="Maekelae M.R."/>
            <person name="Malavazi I."/>
            <person name="Melin P."/>
            <person name="Meyer V."/>
            <person name="Mielnichuk N."/>
            <person name="Miskei M."/>
            <person name="Molnar A.P."/>
            <person name="Mule G."/>
            <person name="Ngan C.Y."/>
            <person name="Orejas M."/>
            <person name="Orosz E."/>
            <person name="Ouedraogo J.P."/>
            <person name="Overkamp K.M."/>
            <person name="Park H.-S."/>
            <person name="Perrone G."/>
            <person name="Piumi F."/>
            <person name="Punt P.J."/>
            <person name="Ram A.F."/>
            <person name="Ramon A."/>
            <person name="Rauscher S."/>
            <person name="Record E."/>
            <person name="Riano-Pachon D.M."/>
            <person name="Robert V."/>
            <person name="Roehrig J."/>
            <person name="Ruller R."/>
            <person name="Salamov A."/>
            <person name="Salih N.S."/>
            <person name="Samson R.A."/>
            <person name="Sandor E."/>
            <person name="Sanguinetti M."/>
            <person name="Schuetze T."/>
            <person name="Sepcic K."/>
            <person name="Shelest E."/>
            <person name="Sherlock G."/>
            <person name="Sophianopoulou V."/>
            <person name="Squina F.M."/>
            <person name="Sun H."/>
            <person name="Susca A."/>
            <person name="Todd R.B."/>
            <person name="Tsang A."/>
            <person name="Unkles S.E."/>
            <person name="van de Wiele N."/>
            <person name="van Rossen-Uffink D."/>
            <person name="Oliveira J.V."/>
            <person name="Vesth T.C."/>
            <person name="Visser J."/>
            <person name="Yu J.-H."/>
            <person name="Zhou M."/>
            <person name="Andersen M.R."/>
            <person name="Archer D.B."/>
            <person name="Baker S.E."/>
            <person name="Benoit I."/>
            <person name="Brakhage A.A."/>
            <person name="Braus G.H."/>
            <person name="Fischer R."/>
            <person name="Frisvad J.C."/>
            <person name="Goldman G.H."/>
            <person name="Houbraken J."/>
            <person name="Oakley B."/>
            <person name="Pocsi I."/>
            <person name="Scazzocchio C."/>
            <person name="Seiboth B."/>
            <person name="vanKuyk P.A."/>
            <person name="Wortman J."/>
            <person name="Dyer P.S."/>
            <person name="Grigoriev I.V."/>
        </authorList>
    </citation>
    <scope>NUCLEOTIDE SEQUENCE [LARGE SCALE GENOMIC DNA]</scope>
    <source>
        <strain evidence="4">CBS 506.65</strain>
    </source>
</reference>
<dbReference type="Proteomes" id="UP000184188">
    <property type="component" value="Unassembled WGS sequence"/>
</dbReference>
<evidence type="ECO:0000256" key="2">
    <source>
        <dbReference type="SAM" id="Phobius"/>
    </source>
</evidence>
<dbReference type="Pfam" id="PF13593">
    <property type="entry name" value="SBF_like"/>
    <property type="match status" value="1"/>
</dbReference>
<dbReference type="PANTHER" id="PTHR18640:SF5">
    <property type="entry name" value="SODIUM_BILE ACID COTRANSPORTER 7"/>
    <property type="match status" value="1"/>
</dbReference>
<keyword evidence="4" id="KW-1185">Reference proteome</keyword>
<dbReference type="InterPro" id="IPR016833">
    <property type="entry name" value="Put_Na-Bile_cotransptr"/>
</dbReference>
<feature type="transmembrane region" description="Helical" evidence="2">
    <location>
        <begin position="125"/>
        <end position="145"/>
    </location>
</feature>
<feature type="transmembrane region" description="Helical" evidence="2">
    <location>
        <begin position="157"/>
        <end position="179"/>
    </location>
</feature>
<dbReference type="EMBL" id="KV878341">
    <property type="protein sequence ID" value="OJJ47064.1"/>
    <property type="molecule type" value="Genomic_DNA"/>
</dbReference>
<feature type="region of interest" description="Disordered" evidence="1">
    <location>
        <begin position="368"/>
        <end position="387"/>
    </location>
</feature>
<dbReference type="PANTHER" id="PTHR18640">
    <property type="entry name" value="SOLUTE CARRIER FAMILY 10 MEMBER 7"/>
    <property type="match status" value="1"/>
</dbReference>
<feature type="transmembrane region" description="Helical" evidence="2">
    <location>
        <begin position="59"/>
        <end position="79"/>
    </location>
</feature>
<dbReference type="VEuPathDB" id="FungiDB:ASPZODRAFT_131996"/>
<sequence>MASLEEDLTPGSRQSRCRKFFGKLGRLALDQWFLLGLGVVILIASQVQVPSSQLHIKQVVVTYLCVAIIFFATGCTLPTQALIKGISRWQVHLFIQIQCFLMTSAVIFGIVSACATNPHFMDGGLLVGLIFTGCVPTAISSNIVMTRKAHGNDALTVVQSALGNFLGPFITPLLVQMYIAPHAWYTDFLPESSGNYGEIYRRVFKQLGISVFMPMVVGQCLQYCFPKRIRKRSIQWMLSKLGSLSLLVIIWQTFDQAFGSNAFSSVKGNNIVFIVFISIVYFLIWLAICLATSMPWLSKRDTIAVAYCVPAKTPAMGVPLSNLMFVGLSSLQQAKIQIPMVIFQGLQISLSSLLAIYFRKWVAVEEKEDLDKQDEPGQSSVDSTVKA</sequence>
<dbReference type="AlphaFoldDB" id="A0A1L9SJ45"/>
<proteinExistence type="predicted"/>
<feature type="compositionally biased region" description="Polar residues" evidence="1">
    <location>
        <begin position="376"/>
        <end position="387"/>
    </location>
</feature>
<evidence type="ECO:0000313" key="3">
    <source>
        <dbReference type="EMBL" id="OJJ47064.1"/>
    </source>
</evidence>
<feature type="transmembrane region" description="Helical" evidence="2">
    <location>
        <begin position="271"/>
        <end position="292"/>
    </location>
</feature>
<dbReference type="InterPro" id="IPR038770">
    <property type="entry name" value="Na+/solute_symporter_sf"/>
</dbReference>
<gene>
    <name evidence="3" type="ORF">ASPZODRAFT_131996</name>
</gene>
<protein>
    <recommendedName>
        <fullName evidence="5">Sodium bile acid symporter family protein</fullName>
    </recommendedName>
</protein>
<dbReference type="STRING" id="1073090.A0A1L9SJ45"/>
<evidence type="ECO:0000256" key="1">
    <source>
        <dbReference type="SAM" id="MobiDB-lite"/>
    </source>
</evidence>
<dbReference type="GeneID" id="34609365"/>
<organism evidence="3 4">
    <name type="scientific">Penicilliopsis zonata CBS 506.65</name>
    <dbReference type="NCBI Taxonomy" id="1073090"/>
    <lineage>
        <taxon>Eukaryota</taxon>
        <taxon>Fungi</taxon>
        <taxon>Dikarya</taxon>
        <taxon>Ascomycota</taxon>
        <taxon>Pezizomycotina</taxon>
        <taxon>Eurotiomycetes</taxon>
        <taxon>Eurotiomycetidae</taxon>
        <taxon>Eurotiales</taxon>
        <taxon>Aspergillaceae</taxon>
        <taxon>Penicilliopsis</taxon>
    </lineage>
</organism>
<evidence type="ECO:0008006" key="5">
    <source>
        <dbReference type="Google" id="ProtNLM"/>
    </source>
</evidence>
<name>A0A1L9SJ45_9EURO</name>
<accession>A0A1L9SJ45</accession>
<feature type="transmembrane region" description="Helical" evidence="2">
    <location>
        <begin position="27"/>
        <end position="47"/>
    </location>
</feature>
<dbReference type="RefSeq" id="XP_022581574.1">
    <property type="nucleotide sequence ID" value="XM_022722900.1"/>
</dbReference>
<evidence type="ECO:0000313" key="4">
    <source>
        <dbReference type="Proteomes" id="UP000184188"/>
    </source>
</evidence>
<keyword evidence="2" id="KW-0812">Transmembrane</keyword>
<dbReference type="Gene3D" id="1.20.1530.20">
    <property type="match status" value="1"/>
</dbReference>
<feature type="transmembrane region" description="Helical" evidence="2">
    <location>
        <begin position="304"/>
        <end position="326"/>
    </location>
</feature>
<feature type="transmembrane region" description="Helical" evidence="2">
    <location>
        <begin position="91"/>
        <end position="113"/>
    </location>
</feature>